<dbReference type="Proteomes" id="UP000474567">
    <property type="component" value="Unassembled WGS sequence"/>
</dbReference>
<reference evidence="2 3" key="1">
    <citation type="submission" date="2020-02" db="EMBL/GenBank/DDBJ databases">
        <authorList>
            <person name="Criscuolo A."/>
        </authorList>
    </citation>
    <scope>NUCLEOTIDE SEQUENCE [LARGE SCALE GENOMIC DNA]</scope>
    <source>
        <strain evidence="2">CECT7796</strain>
    </source>
</reference>
<dbReference type="EMBL" id="CADCST010000065">
    <property type="protein sequence ID" value="CAA9196214.1"/>
    <property type="molecule type" value="Genomic_DNA"/>
</dbReference>
<sequence length="39" mass="4267">MKKVDFEIIGKKIIVGAIIFLVPLIILAGGLTLINNFLK</sequence>
<name>A0ABN7EGI4_9FLAO</name>
<accession>A0ABN7EGI4</accession>
<keyword evidence="1" id="KW-0812">Transmembrane</keyword>
<feature type="transmembrane region" description="Helical" evidence="1">
    <location>
        <begin position="12"/>
        <end position="34"/>
    </location>
</feature>
<proteinExistence type="predicted"/>
<gene>
    <name evidence="2" type="ORF">FLACOL7796_01053</name>
</gene>
<evidence type="ECO:0000313" key="3">
    <source>
        <dbReference type="Proteomes" id="UP000474567"/>
    </source>
</evidence>
<evidence type="ECO:0000313" key="2">
    <source>
        <dbReference type="EMBL" id="CAA9196214.1"/>
    </source>
</evidence>
<keyword evidence="1" id="KW-0472">Membrane</keyword>
<evidence type="ECO:0000256" key="1">
    <source>
        <dbReference type="SAM" id="Phobius"/>
    </source>
</evidence>
<protein>
    <submittedName>
        <fullName evidence="2">Uncharacterized protein</fullName>
    </submittedName>
</protein>
<keyword evidence="1" id="KW-1133">Transmembrane helix</keyword>
<comment type="caution">
    <text evidence="2">The sequence shown here is derived from an EMBL/GenBank/DDBJ whole genome shotgun (WGS) entry which is preliminary data.</text>
</comment>
<keyword evidence="3" id="KW-1185">Reference proteome</keyword>
<organism evidence="2 3">
    <name type="scientific">Flavobacterium collinsii</name>
    <dbReference type="NCBI Taxonomy" id="1114861"/>
    <lineage>
        <taxon>Bacteria</taxon>
        <taxon>Pseudomonadati</taxon>
        <taxon>Bacteroidota</taxon>
        <taxon>Flavobacteriia</taxon>
        <taxon>Flavobacteriales</taxon>
        <taxon>Flavobacteriaceae</taxon>
        <taxon>Flavobacterium</taxon>
    </lineage>
</organism>